<name>A0A314YLV5_PRUYE</name>
<evidence type="ECO:0000313" key="1">
    <source>
        <dbReference type="EMBL" id="PQQ05574.1"/>
    </source>
</evidence>
<keyword evidence="2" id="KW-1185">Reference proteome</keyword>
<dbReference type="EMBL" id="PJQY01001072">
    <property type="protein sequence ID" value="PQQ05574.1"/>
    <property type="molecule type" value="Genomic_DNA"/>
</dbReference>
<dbReference type="Proteomes" id="UP000250321">
    <property type="component" value="Unassembled WGS sequence"/>
</dbReference>
<protein>
    <submittedName>
        <fullName evidence="1">Uncharacterized protein</fullName>
    </submittedName>
</protein>
<sequence>MEGDRPRFQRIYICLAACKKWFLYGCRPVVCLDGCHVEGPRPGKCFLQWELMQTTECFHLPMHV</sequence>
<reference evidence="1 2" key="1">
    <citation type="submission" date="2018-02" db="EMBL/GenBank/DDBJ databases">
        <title>Draft genome of wild Prunus yedoensis var. nudiflora.</title>
        <authorList>
            <person name="Baek S."/>
            <person name="Kim J.-H."/>
            <person name="Choi K."/>
            <person name="Kim G.-B."/>
            <person name="Cho A."/>
            <person name="Jang H."/>
            <person name="Shin C.-H."/>
            <person name="Yu H.-J."/>
            <person name="Mun J.-H."/>
        </authorList>
    </citation>
    <scope>NUCLEOTIDE SEQUENCE [LARGE SCALE GENOMIC DNA]</scope>
    <source>
        <strain evidence="2">cv. Jeju island</strain>
        <tissue evidence="1">Leaf</tissue>
    </source>
</reference>
<dbReference type="AlphaFoldDB" id="A0A314YLV5"/>
<evidence type="ECO:0000313" key="2">
    <source>
        <dbReference type="Proteomes" id="UP000250321"/>
    </source>
</evidence>
<accession>A0A314YLV5</accession>
<comment type="caution">
    <text evidence="1">The sequence shown here is derived from an EMBL/GenBank/DDBJ whole genome shotgun (WGS) entry which is preliminary data.</text>
</comment>
<dbReference type="OrthoDB" id="1164070at2759"/>
<organism evidence="1 2">
    <name type="scientific">Prunus yedoensis var. nudiflora</name>
    <dbReference type="NCBI Taxonomy" id="2094558"/>
    <lineage>
        <taxon>Eukaryota</taxon>
        <taxon>Viridiplantae</taxon>
        <taxon>Streptophyta</taxon>
        <taxon>Embryophyta</taxon>
        <taxon>Tracheophyta</taxon>
        <taxon>Spermatophyta</taxon>
        <taxon>Magnoliopsida</taxon>
        <taxon>eudicotyledons</taxon>
        <taxon>Gunneridae</taxon>
        <taxon>Pentapetalae</taxon>
        <taxon>rosids</taxon>
        <taxon>fabids</taxon>
        <taxon>Rosales</taxon>
        <taxon>Rosaceae</taxon>
        <taxon>Amygdaloideae</taxon>
        <taxon>Amygdaleae</taxon>
        <taxon>Prunus</taxon>
    </lineage>
</organism>
<proteinExistence type="predicted"/>
<gene>
    <name evidence="1" type="ORF">Pyn_05322</name>
</gene>